<dbReference type="GO" id="GO:0016740">
    <property type="term" value="F:transferase activity"/>
    <property type="evidence" value="ECO:0007669"/>
    <property type="project" value="UniProtKB-KW"/>
</dbReference>
<feature type="transmembrane region" description="Helical" evidence="7">
    <location>
        <begin position="21"/>
        <end position="41"/>
    </location>
</feature>
<comment type="subcellular location">
    <subcellularLocation>
        <location evidence="1">Periplasm</location>
    </subcellularLocation>
</comment>
<evidence type="ECO:0000256" key="4">
    <source>
        <dbReference type="ARBA" id="ARBA00022729"/>
    </source>
</evidence>
<dbReference type="Pfam" id="PF16822">
    <property type="entry name" value="ALGX"/>
    <property type="match status" value="1"/>
</dbReference>
<keyword evidence="7" id="KW-0472">Membrane</keyword>
<keyword evidence="5" id="KW-0574">Periplasm</keyword>
<sequence>MSYNAETAGPLRSASRLKLRTALQFAFCAAIFAASLVPAVLTLRKQPPDVEKVQELRKLAEFPSAWEGGALAVDKNYVAVDRWFNDNLAYRSLMIRLKNQLDYSLFRSSSRVYFGKRREIYGRNLLDNELPAAERLFATDEAIEKTRNGVAAFDQRARAQGVTVIWIAPLQRAHFDQSRLPFFAPRLPQPSRFFAFYNRLKQTPQLQFVDLYALMRAEQSNFPLFFRQDFHWTDLSARLVAMDVVARIAKLEGSPKQWAYPLEVEETPYVGSDMRFAALLHAKPLVEPGVKKNWADVHVYNARSTAETGLEFDTDSLPGKGLLPNTCLFGNSFSDGMVRVGLGDHFESFTRFDRNGSVLQAPETARARGCKYLIIQLLDISPAWSVFAS</sequence>
<keyword evidence="6" id="KW-0016">Alginate biosynthesis</keyword>
<evidence type="ECO:0000256" key="5">
    <source>
        <dbReference type="ARBA" id="ARBA00022764"/>
    </source>
</evidence>
<evidence type="ECO:0000256" key="1">
    <source>
        <dbReference type="ARBA" id="ARBA00004418"/>
    </source>
</evidence>
<name>A0A0S2DF49_LYSEN</name>
<gene>
    <name evidence="9" type="ORF">GLE_1800</name>
</gene>
<keyword evidence="7" id="KW-1133">Transmembrane helix</keyword>
<comment type="pathway">
    <text evidence="2">Glycan biosynthesis; alginate biosynthesis.</text>
</comment>
<evidence type="ECO:0000313" key="9">
    <source>
        <dbReference type="EMBL" id="ALN57153.1"/>
    </source>
</evidence>
<dbReference type="EMBL" id="CP013140">
    <property type="protein sequence ID" value="ALN57153.1"/>
    <property type="molecule type" value="Genomic_DNA"/>
</dbReference>
<dbReference type="GO" id="GO:0016788">
    <property type="term" value="F:hydrolase activity, acting on ester bonds"/>
    <property type="evidence" value="ECO:0007669"/>
    <property type="project" value="UniProtKB-ARBA"/>
</dbReference>
<dbReference type="InterPro" id="IPR031811">
    <property type="entry name" value="ALGX/ALGJ_SGNH-like"/>
</dbReference>
<evidence type="ECO:0000256" key="2">
    <source>
        <dbReference type="ARBA" id="ARBA00005182"/>
    </source>
</evidence>
<proteinExistence type="predicted"/>
<organism evidence="9 10">
    <name type="scientific">Lysobacter enzymogenes</name>
    <dbReference type="NCBI Taxonomy" id="69"/>
    <lineage>
        <taxon>Bacteria</taxon>
        <taxon>Pseudomonadati</taxon>
        <taxon>Pseudomonadota</taxon>
        <taxon>Gammaproteobacteria</taxon>
        <taxon>Lysobacterales</taxon>
        <taxon>Lysobacteraceae</taxon>
        <taxon>Lysobacter</taxon>
    </lineage>
</organism>
<protein>
    <recommendedName>
        <fullName evidence="8">AlgX/AlgJ SGNH hydrolase-like domain-containing protein</fullName>
    </recommendedName>
</protein>
<feature type="domain" description="AlgX/AlgJ SGNH hydrolase-like" evidence="8">
    <location>
        <begin position="140"/>
        <end position="335"/>
    </location>
</feature>
<dbReference type="SUPFAM" id="SSF52266">
    <property type="entry name" value="SGNH hydrolase"/>
    <property type="match status" value="1"/>
</dbReference>
<evidence type="ECO:0000256" key="6">
    <source>
        <dbReference type="ARBA" id="ARBA00022841"/>
    </source>
</evidence>
<evidence type="ECO:0000259" key="8">
    <source>
        <dbReference type="Pfam" id="PF16822"/>
    </source>
</evidence>
<keyword evidence="7" id="KW-0812">Transmembrane</keyword>
<dbReference type="AlphaFoldDB" id="A0A0S2DF49"/>
<reference evidence="9 10" key="1">
    <citation type="submission" date="2015-11" db="EMBL/GenBank/DDBJ databases">
        <title>Genome sequences of Lysobacter enzymogenes strain C3 and Lysobacter antibioticus ATCC 29479.</title>
        <authorList>
            <person name="Kobayashi D.Y."/>
        </authorList>
    </citation>
    <scope>NUCLEOTIDE SEQUENCE [LARGE SCALE GENOMIC DNA]</scope>
    <source>
        <strain evidence="9 10">C3</strain>
    </source>
</reference>
<dbReference type="Proteomes" id="UP000061569">
    <property type="component" value="Chromosome"/>
</dbReference>
<evidence type="ECO:0000256" key="3">
    <source>
        <dbReference type="ARBA" id="ARBA00022679"/>
    </source>
</evidence>
<evidence type="ECO:0000313" key="10">
    <source>
        <dbReference type="Proteomes" id="UP000061569"/>
    </source>
</evidence>
<keyword evidence="4" id="KW-0732">Signal</keyword>
<dbReference type="GO" id="GO:0042121">
    <property type="term" value="P:alginic acid biosynthetic process"/>
    <property type="evidence" value="ECO:0007669"/>
    <property type="project" value="UniProtKB-UniPathway"/>
</dbReference>
<dbReference type="KEGG" id="lez:GLE_1800"/>
<dbReference type="GO" id="GO:0042597">
    <property type="term" value="C:periplasmic space"/>
    <property type="evidence" value="ECO:0007669"/>
    <property type="project" value="UniProtKB-SubCell"/>
</dbReference>
<dbReference type="UniPathway" id="UPA00286"/>
<accession>A0A0S2DF49</accession>
<dbReference type="InterPro" id="IPR036514">
    <property type="entry name" value="SGNH_hydro_sf"/>
</dbReference>
<evidence type="ECO:0000256" key="7">
    <source>
        <dbReference type="SAM" id="Phobius"/>
    </source>
</evidence>
<dbReference type="Gene3D" id="3.40.50.1110">
    <property type="entry name" value="SGNH hydrolase"/>
    <property type="match status" value="1"/>
</dbReference>
<keyword evidence="3" id="KW-0808">Transferase</keyword>
<dbReference type="PATRIC" id="fig|69.6.peg.1772"/>